<dbReference type="STRING" id="86259.A0A4Z1PD96"/>
<feature type="domain" description="Large ribosomal subunit protein uL5 N-terminal" evidence="5">
    <location>
        <begin position="186"/>
        <end position="238"/>
    </location>
</feature>
<dbReference type="Pfam" id="PF00281">
    <property type="entry name" value="Ribosomal_L5"/>
    <property type="match status" value="1"/>
</dbReference>
<comment type="caution">
    <text evidence="7">The sequence shown here is derived from an EMBL/GenBank/DDBJ whole genome shotgun (WGS) entry which is preliminary data.</text>
</comment>
<dbReference type="GO" id="GO:0003735">
    <property type="term" value="F:structural constituent of ribosome"/>
    <property type="evidence" value="ECO:0007669"/>
    <property type="project" value="InterPro"/>
</dbReference>
<dbReference type="Proteomes" id="UP000298493">
    <property type="component" value="Unassembled WGS sequence"/>
</dbReference>
<dbReference type="AlphaFoldDB" id="A0A4Z1PD96"/>
<evidence type="ECO:0000259" key="6">
    <source>
        <dbReference type="Pfam" id="PF00673"/>
    </source>
</evidence>
<sequence length="350" mass="39553">MALQDLRRSFGPSLWKNSNQCLRLQRIGARRCISSIDESHPNDLETTSFQVPPPTEDIIKTFDPVGQSKNRSRQLPPSRYKFRPPRYYRGPLHPYQPPPPSDPASREFIPGPFTLPRLEQTYESTAAHDLLTLAYTHLPPGVKEPVIGERLRTWEGDSPYFANRPLRAPKGGSVLRPVHKRITFQNVPKLERITVHTMASQASHDSAYLHVAGMVVQSITNVRIISHKSKRAVQQWALKKDKYVSVTADLYGEDMHHFLAKCVDLVMPRIKDWKGVAGTSGDWTGNISFGFDAETVALFPEIEVNYDMYPPKMIPGCHITVHTSATTNWEARLLLSSLGVPFYGEMDLGR</sequence>
<dbReference type="EMBL" id="SNSC02000012">
    <property type="protein sequence ID" value="TID19749.1"/>
    <property type="molecule type" value="Genomic_DNA"/>
</dbReference>
<keyword evidence="3" id="KW-0687">Ribonucleoprotein</keyword>
<gene>
    <name evidence="7" type="ORF">E6O75_ATG07087</name>
</gene>
<dbReference type="GO" id="GO:1990904">
    <property type="term" value="C:ribonucleoprotein complex"/>
    <property type="evidence" value="ECO:0007669"/>
    <property type="project" value="UniProtKB-KW"/>
</dbReference>
<name>A0A4Z1PD96_9PEZI</name>
<accession>A0A4Z1PD96</accession>
<organism evidence="7 8">
    <name type="scientific">Venturia nashicola</name>
    <dbReference type="NCBI Taxonomy" id="86259"/>
    <lineage>
        <taxon>Eukaryota</taxon>
        <taxon>Fungi</taxon>
        <taxon>Dikarya</taxon>
        <taxon>Ascomycota</taxon>
        <taxon>Pezizomycotina</taxon>
        <taxon>Dothideomycetes</taxon>
        <taxon>Pleosporomycetidae</taxon>
        <taxon>Venturiales</taxon>
        <taxon>Venturiaceae</taxon>
        <taxon>Venturia</taxon>
    </lineage>
</organism>
<keyword evidence="2" id="KW-0689">Ribosomal protein</keyword>
<evidence type="ECO:0000313" key="8">
    <source>
        <dbReference type="Proteomes" id="UP000298493"/>
    </source>
</evidence>
<dbReference type="InterPro" id="IPR002132">
    <property type="entry name" value="Ribosomal_uL5"/>
</dbReference>
<evidence type="ECO:0000256" key="1">
    <source>
        <dbReference type="ARBA" id="ARBA00008553"/>
    </source>
</evidence>
<dbReference type="GO" id="GO:0006412">
    <property type="term" value="P:translation"/>
    <property type="evidence" value="ECO:0007669"/>
    <property type="project" value="InterPro"/>
</dbReference>
<dbReference type="OrthoDB" id="539541at2759"/>
<dbReference type="Pfam" id="PF00673">
    <property type="entry name" value="Ribosomal_L5_C"/>
    <property type="match status" value="1"/>
</dbReference>
<keyword evidence="8" id="KW-1185">Reference proteome</keyword>
<dbReference type="InterPro" id="IPR031310">
    <property type="entry name" value="Ribosomal_uL5_N"/>
</dbReference>
<reference evidence="7 8" key="1">
    <citation type="submission" date="2019-04" db="EMBL/GenBank/DDBJ databases">
        <title>High contiguity whole genome sequence and gene annotation resource for two Venturia nashicola isolates.</title>
        <authorList>
            <person name="Prokchorchik M."/>
            <person name="Won K."/>
            <person name="Lee Y."/>
            <person name="Choi E.D."/>
            <person name="Segonzac C."/>
            <person name="Sohn K.H."/>
        </authorList>
    </citation>
    <scope>NUCLEOTIDE SEQUENCE [LARGE SCALE GENOMIC DNA]</scope>
    <source>
        <strain evidence="7 8">PRI2</strain>
    </source>
</reference>
<feature type="domain" description="Large ribosomal subunit protein uL5 C-terminal" evidence="6">
    <location>
        <begin position="244"/>
        <end position="342"/>
    </location>
</feature>
<dbReference type="PANTHER" id="PTHR11994">
    <property type="entry name" value="60S RIBOSOMAL PROTEIN L11-RELATED"/>
    <property type="match status" value="1"/>
</dbReference>
<evidence type="ECO:0000313" key="7">
    <source>
        <dbReference type="EMBL" id="TID19749.1"/>
    </source>
</evidence>
<dbReference type="Gene3D" id="3.30.1440.10">
    <property type="match status" value="1"/>
</dbReference>
<dbReference type="GO" id="GO:0005840">
    <property type="term" value="C:ribosome"/>
    <property type="evidence" value="ECO:0007669"/>
    <property type="project" value="UniProtKB-KW"/>
</dbReference>
<evidence type="ECO:0000259" key="5">
    <source>
        <dbReference type="Pfam" id="PF00281"/>
    </source>
</evidence>
<evidence type="ECO:0000256" key="4">
    <source>
        <dbReference type="SAM" id="MobiDB-lite"/>
    </source>
</evidence>
<feature type="region of interest" description="Disordered" evidence="4">
    <location>
        <begin position="38"/>
        <end position="112"/>
    </location>
</feature>
<evidence type="ECO:0000256" key="2">
    <source>
        <dbReference type="ARBA" id="ARBA00022980"/>
    </source>
</evidence>
<evidence type="ECO:0000256" key="3">
    <source>
        <dbReference type="ARBA" id="ARBA00023274"/>
    </source>
</evidence>
<dbReference type="InterPro" id="IPR022803">
    <property type="entry name" value="Ribosomal_uL5_dom_sf"/>
</dbReference>
<dbReference type="SUPFAM" id="SSF55282">
    <property type="entry name" value="RL5-like"/>
    <property type="match status" value="1"/>
</dbReference>
<protein>
    <submittedName>
        <fullName evidence="7">Putative 50s ribosomal subunit l7 protein</fullName>
    </submittedName>
</protein>
<comment type="similarity">
    <text evidence="1">Belongs to the universal ribosomal protein uL5 family.</text>
</comment>
<dbReference type="InterPro" id="IPR031309">
    <property type="entry name" value="Ribosomal_uL5_C"/>
</dbReference>
<proteinExistence type="inferred from homology"/>